<sequence length="163" mass="19134">MVLRPGGLMDLMEFDFHVYDDHYRRIELDASRVAEPWWPRWLTFLNAAARNRGGDVDAATYIHSWTANHRAFEDVQYREFWVPTSPWRKDTEFQIRMGMSMRDDILAFLKSGRPLLLGSGVPEDIVDELERNAAFELTSARGRYYMRLQCVWARKRPGGGRHP</sequence>
<gene>
    <name evidence="1" type="ORF">VNI00_002282</name>
</gene>
<evidence type="ECO:0000313" key="2">
    <source>
        <dbReference type="Proteomes" id="UP001383192"/>
    </source>
</evidence>
<name>A0AAW0E0J5_9AGAR</name>
<dbReference type="EMBL" id="JAYKXP010000005">
    <property type="protein sequence ID" value="KAK7058646.1"/>
    <property type="molecule type" value="Genomic_DNA"/>
</dbReference>
<dbReference type="Proteomes" id="UP001383192">
    <property type="component" value="Unassembled WGS sequence"/>
</dbReference>
<comment type="caution">
    <text evidence="1">The sequence shown here is derived from an EMBL/GenBank/DDBJ whole genome shotgun (WGS) entry which is preliminary data.</text>
</comment>
<keyword evidence="2" id="KW-1185">Reference proteome</keyword>
<dbReference type="AlphaFoldDB" id="A0AAW0E0J5"/>
<proteinExistence type="predicted"/>
<organism evidence="1 2">
    <name type="scientific">Paramarasmius palmivorus</name>
    <dbReference type="NCBI Taxonomy" id="297713"/>
    <lineage>
        <taxon>Eukaryota</taxon>
        <taxon>Fungi</taxon>
        <taxon>Dikarya</taxon>
        <taxon>Basidiomycota</taxon>
        <taxon>Agaricomycotina</taxon>
        <taxon>Agaricomycetes</taxon>
        <taxon>Agaricomycetidae</taxon>
        <taxon>Agaricales</taxon>
        <taxon>Marasmiineae</taxon>
        <taxon>Marasmiaceae</taxon>
        <taxon>Paramarasmius</taxon>
    </lineage>
</organism>
<evidence type="ECO:0000313" key="1">
    <source>
        <dbReference type="EMBL" id="KAK7058646.1"/>
    </source>
</evidence>
<reference evidence="1 2" key="1">
    <citation type="submission" date="2024-01" db="EMBL/GenBank/DDBJ databases">
        <title>A draft genome for a cacao thread blight-causing isolate of Paramarasmius palmivorus.</title>
        <authorList>
            <person name="Baruah I.K."/>
            <person name="Bukari Y."/>
            <person name="Amoako-Attah I."/>
            <person name="Meinhardt L.W."/>
            <person name="Bailey B.A."/>
            <person name="Cohen S.P."/>
        </authorList>
    </citation>
    <scope>NUCLEOTIDE SEQUENCE [LARGE SCALE GENOMIC DNA]</scope>
    <source>
        <strain evidence="1 2">GH-12</strain>
    </source>
</reference>
<protein>
    <submittedName>
        <fullName evidence="1">Uncharacterized protein</fullName>
    </submittedName>
</protein>
<accession>A0AAW0E0J5</accession>